<dbReference type="PANTHER" id="PTHR40084:SF1">
    <property type="entry name" value="PHOSPHOTRANSFERASE"/>
    <property type="match status" value="1"/>
</dbReference>
<dbReference type="Proteomes" id="UP000074294">
    <property type="component" value="Unassembled WGS sequence"/>
</dbReference>
<organism evidence="1 2">
    <name type="scientific">Hadarchaeum yellowstonense</name>
    <dbReference type="NCBI Taxonomy" id="1776334"/>
    <lineage>
        <taxon>Archaea</taxon>
        <taxon>Methanobacteriati</taxon>
        <taxon>Candidatus Hadarchaeota</taxon>
        <taxon>Candidatus Hadarchaeia</taxon>
        <taxon>Candidatus Hadarchaeales</taxon>
        <taxon>Candidatus Hadarchaeaceae</taxon>
        <taxon>Candidatus Hadarchaeum</taxon>
    </lineage>
</organism>
<dbReference type="SUPFAM" id="SSF89550">
    <property type="entry name" value="PHP domain-like"/>
    <property type="match status" value="1"/>
</dbReference>
<dbReference type="PANTHER" id="PTHR40084">
    <property type="entry name" value="PHOSPHOHYDROLASE, PHP FAMILY"/>
    <property type="match status" value="1"/>
</dbReference>
<proteinExistence type="predicted"/>
<protein>
    <recommendedName>
        <fullName evidence="3">Phosphotransferase</fullName>
    </recommendedName>
</protein>
<sequence>MQSFAADFHIHSKYSAATSSQMDVATIAAQARLKGLDLVGTGDAFHPSWLRSLREELVEVAEGTFEHQRYRTRFILTAEVEDRNRVHHVIILPSFSAVESLREELAKHSQDIDGDGRAHVELGAEEIAELVVAHQGLIGPSHAFTPWTSVYKEFDSLRDCYGDRIDAVSFLELGLSADTDMADRIAELADLTFLSNSDAHSPWPDKLGREFNRLGLAEPTYEEVVKAIKRRDGRRVLLNVGFDPRLGKYHVTACSRCFKQFPMDVAVRLKWKCDDCFGWIKKGVLDRVNELADYPEPRHPPHRPGYLRIAPLAEVIGLATGEDPHSPGVKAEWEGLVTRFGDEISVLVDASPEQLSEATNPRIVEVIKAFRAGTLRVIPGGGGRYGHLEIGTEVAKKLPPKPQRKLTEFVA</sequence>
<dbReference type="AlphaFoldDB" id="A0A147JZ02"/>
<evidence type="ECO:0000313" key="1">
    <source>
        <dbReference type="EMBL" id="KUO41782.1"/>
    </source>
</evidence>
<dbReference type="EMBL" id="LQMQ01000014">
    <property type="protein sequence ID" value="KUO41782.1"/>
    <property type="molecule type" value="Genomic_DNA"/>
</dbReference>
<dbReference type="Gene3D" id="3.20.20.140">
    <property type="entry name" value="Metal-dependent hydrolases"/>
    <property type="match status" value="1"/>
</dbReference>
<evidence type="ECO:0000313" key="2">
    <source>
        <dbReference type="Proteomes" id="UP000074294"/>
    </source>
</evidence>
<dbReference type="InterPro" id="IPR005287">
    <property type="entry name" value="CHP00375"/>
</dbReference>
<reference evidence="1 2" key="1">
    <citation type="journal article" date="2016" name="Nat. Microbiol.">
        <title>Genomic inference of the metabolism of cosmopolitan subsurface Archaea, Hadesarchaea.</title>
        <authorList>
            <person name="Baker B.J."/>
            <person name="Saw J.H."/>
            <person name="Lind A.E."/>
            <person name="Lazar C.S."/>
            <person name="Hinrichs K.-U."/>
            <person name="Teske A.P."/>
            <person name="Ettema T.J."/>
        </authorList>
    </citation>
    <scope>NUCLEOTIDE SEQUENCE [LARGE SCALE GENOMIC DNA]</scope>
</reference>
<dbReference type="STRING" id="1776334.APZ16_00395"/>
<dbReference type="CDD" id="cd19067">
    <property type="entry name" value="PfuEndoQ-like"/>
    <property type="match status" value="1"/>
</dbReference>
<dbReference type="NCBIfam" id="TIGR00375">
    <property type="entry name" value="TIGR00375 family protein"/>
    <property type="match status" value="1"/>
</dbReference>
<accession>A0A147JZ02</accession>
<gene>
    <name evidence="1" type="ORF">APZ16_00395</name>
</gene>
<comment type="caution">
    <text evidence="1">The sequence shown here is derived from an EMBL/GenBank/DDBJ whole genome shotgun (WGS) entry which is preliminary data.</text>
</comment>
<dbReference type="InterPro" id="IPR016195">
    <property type="entry name" value="Pol/histidinol_Pase-like"/>
</dbReference>
<evidence type="ECO:0008006" key="3">
    <source>
        <dbReference type="Google" id="ProtNLM"/>
    </source>
</evidence>
<name>A0A147JZ02_HADYE</name>